<dbReference type="EMBL" id="JASAOG010000049">
    <property type="protein sequence ID" value="KAK0058275.1"/>
    <property type="molecule type" value="Genomic_DNA"/>
</dbReference>
<reference evidence="4" key="1">
    <citation type="journal article" date="2023" name="PLoS Negl. Trop. Dis.">
        <title>A genome sequence for Biomphalaria pfeifferi, the major vector snail for the human-infecting parasite Schistosoma mansoni.</title>
        <authorList>
            <person name="Bu L."/>
            <person name="Lu L."/>
            <person name="Laidemitt M.R."/>
            <person name="Zhang S.M."/>
            <person name="Mutuku M."/>
            <person name="Mkoji G."/>
            <person name="Steinauer M."/>
            <person name="Loker E.S."/>
        </authorList>
    </citation>
    <scope>NUCLEOTIDE SEQUENCE</scope>
    <source>
        <strain evidence="4">KasaAsao</strain>
    </source>
</reference>
<feature type="region of interest" description="Disordered" evidence="2">
    <location>
        <begin position="467"/>
        <end position="528"/>
    </location>
</feature>
<comment type="caution">
    <text evidence="4">The sequence shown here is derived from an EMBL/GenBank/DDBJ whole genome shotgun (WGS) entry which is preliminary data.</text>
</comment>
<protein>
    <submittedName>
        <fullName evidence="4">Protein FAM160B1</fullName>
    </submittedName>
</protein>
<dbReference type="InterPro" id="IPR045668">
    <property type="entry name" value="FHIP_KELAA_motif"/>
</dbReference>
<dbReference type="AlphaFoldDB" id="A0AAD8BR13"/>
<dbReference type="Pfam" id="PF19311">
    <property type="entry name" value="KELAA"/>
    <property type="match status" value="1"/>
</dbReference>
<name>A0AAD8BR13_BIOPF</name>
<feature type="compositionally biased region" description="Basic and acidic residues" evidence="2">
    <location>
        <begin position="475"/>
        <end position="496"/>
    </location>
</feature>
<dbReference type="InterPro" id="IPR045669">
    <property type="entry name" value="FHIP_C"/>
</dbReference>
<gene>
    <name evidence="4" type="ORF">Bpfe_012276</name>
</gene>
<feature type="compositionally biased region" description="Basic and acidic residues" evidence="2">
    <location>
        <begin position="513"/>
        <end position="524"/>
    </location>
</feature>
<feature type="domain" description="FHF complex subunit HOOK-interacting protein C-terminal" evidence="3">
    <location>
        <begin position="600"/>
        <end position="691"/>
    </location>
</feature>
<organism evidence="4 5">
    <name type="scientific">Biomphalaria pfeifferi</name>
    <name type="common">Bloodfluke planorb</name>
    <name type="synonym">Freshwater snail</name>
    <dbReference type="NCBI Taxonomy" id="112525"/>
    <lineage>
        <taxon>Eukaryota</taxon>
        <taxon>Metazoa</taxon>
        <taxon>Spiralia</taxon>
        <taxon>Lophotrochozoa</taxon>
        <taxon>Mollusca</taxon>
        <taxon>Gastropoda</taxon>
        <taxon>Heterobranchia</taxon>
        <taxon>Euthyneura</taxon>
        <taxon>Panpulmonata</taxon>
        <taxon>Hygrophila</taxon>
        <taxon>Lymnaeoidea</taxon>
        <taxon>Planorbidae</taxon>
        <taxon>Biomphalaria</taxon>
    </lineage>
</organism>
<accession>A0AAD8BR13</accession>
<dbReference type="Pfam" id="PF10257">
    <property type="entry name" value="RAI16-like"/>
    <property type="match status" value="1"/>
</dbReference>
<dbReference type="PANTHER" id="PTHR21705">
    <property type="entry name" value="RAI16 PROTEIN-RELATED"/>
    <property type="match status" value="1"/>
</dbReference>
<evidence type="ECO:0000259" key="3">
    <source>
        <dbReference type="Pfam" id="PF19314"/>
    </source>
</evidence>
<reference evidence="4" key="2">
    <citation type="submission" date="2023-04" db="EMBL/GenBank/DDBJ databases">
        <authorList>
            <person name="Bu L."/>
            <person name="Lu L."/>
            <person name="Laidemitt M.R."/>
            <person name="Zhang S.M."/>
            <person name="Mutuku M."/>
            <person name="Mkoji G."/>
            <person name="Steinauer M."/>
            <person name="Loker E.S."/>
        </authorList>
    </citation>
    <scope>NUCLEOTIDE SEQUENCE</scope>
    <source>
        <strain evidence="4">KasaAsao</strain>
        <tissue evidence="4">Whole Snail</tissue>
    </source>
</reference>
<evidence type="ECO:0000313" key="4">
    <source>
        <dbReference type="EMBL" id="KAK0058275.1"/>
    </source>
</evidence>
<dbReference type="Proteomes" id="UP001233172">
    <property type="component" value="Unassembled WGS sequence"/>
</dbReference>
<evidence type="ECO:0000313" key="5">
    <source>
        <dbReference type="Proteomes" id="UP001233172"/>
    </source>
</evidence>
<evidence type="ECO:0000256" key="1">
    <source>
        <dbReference type="ARBA" id="ARBA00024336"/>
    </source>
</evidence>
<evidence type="ECO:0000256" key="2">
    <source>
        <dbReference type="SAM" id="MobiDB-lite"/>
    </source>
</evidence>
<dbReference type="Pfam" id="PF19314">
    <property type="entry name" value="DUF5917"/>
    <property type="match status" value="1"/>
</dbReference>
<proteinExistence type="inferred from homology"/>
<comment type="similarity">
    <text evidence="1">Belongs to the FHIP family.</text>
</comment>
<dbReference type="InterPro" id="IPR019384">
    <property type="entry name" value="FHIP"/>
</dbReference>
<keyword evidence="5" id="KW-1185">Reference proteome</keyword>
<dbReference type="PANTHER" id="PTHR21705:SF12">
    <property type="entry name" value="FHF COMPLEX SUBUNIT HOOK-INTERACTING PROTEIN C-TERMINAL DOMAIN-CONTAINING PROTEIN"/>
    <property type="match status" value="1"/>
</dbReference>
<sequence length="769" mass="87580">MKCFGRLFFEYLLWLRFKRRLALCLIMKKAMFHKFTNFIQQAVETFAPNISPQEEFIYHWKSVTSYFVDNKDGCVRIEETALPEHLDSMLRILQEEESELGEAGTTGMCMEYLLQHRLLETLYTLGRTDHPPGMKQCVLRFFTKLLSRISHPLLPHINVYRAVQRLVKACGETKAGPAEKEEIEFLCTVCAKIKTDPYLVNFFIESPSKSAKTPHRTVPAFSLLDALLALSTSQDARVSLKACEGMMLCASLPEQSAALALISQTKFCHSIAQTLTEMYRKLPMQVNLDDIEMIEAKWGFNDINDRHDEKAFPGKRQVISFLSWLDYCDQLIAVANPDVGEALSREIHQQLLTGCFSLHLLQASESGSLMATVYITRCLRTVCSPALLKEFSYFLLGSDRGLESKDNPGHLINKRLLERCNHLSEELCLVTLKLYDTLLQKEDEHIFHCLLLRTLLGRSYLQLPSLPSQDTVSDSTHDENLEDKKNASKEEDKPDDFVGQTTSSGNAEIIANNEDRDSSQDHSRNITNNLPSEVHKVVNSFLTLLPDEIKSTIQTVDCSYDMYLRDASKQFAIQERVCKSWGWPKQPISELNFSMEKFHQGPFLQMLFDKLLHMLDQSYSVNLLLTSLISKVALVPHPNLHEYLLDPFLPVAEGTHTLYSVLIKVTNEIKHHQKTDSTFPQKLILARKQLFGLVPNIHSLRLAKCQTEVPCFGKGSNWQIDVFTLLYSFSDGGGFEDQSRMEAIIVLEEFCKELSAITFVKHHAAVTKS</sequence>